<dbReference type="Pfam" id="PF03862">
    <property type="entry name" value="SpoVAC_SpoVAEB"/>
    <property type="match status" value="1"/>
</dbReference>
<name>A0A366XYZ4_9BACI</name>
<dbReference type="PANTHER" id="PTHR38450:SF2">
    <property type="entry name" value="STAGE V SPORULATION PROTEIN AEB"/>
    <property type="match status" value="1"/>
</dbReference>
<evidence type="ECO:0000313" key="3">
    <source>
        <dbReference type="Proteomes" id="UP000253314"/>
    </source>
</evidence>
<organism evidence="2 3">
    <name type="scientific">Bacillus taeanensis</name>
    <dbReference type="NCBI Taxonomy" id="273032"/>
    <lineage>
        <taxon>Bacteria</taxon>
        <taxon>Bacillati</taxon>
        <taxon>Bacillota</taxon>
        <taxon>Bacilli</taxon>
        <taxon>Bacillales</taxon>
        <taxon>Bacillaceae</taxon>
        <taxon>Bacillus</taxon>
    </lineage>
</organism>
<proteinExistence type="predicted"/>
<feature type="transmembrane region" description="Helical" evidence="1">
    <location>
        <begin position="6"/>
        <end position="39"/>
    </location>
</feature>
<comment type="caution">
    <text evidence="2">The sequence shown here is derived from an EMBL/GenBank/DDBJ whole genome shotgun (WGS) entry which is preliminary data.</text>
</comment>
<dbReference type="InterPro" id="IPR005562">
    <property type="entry name" value="SpoVA"/>
</dbReference>
<keyword evidence="3" id="KW-1185">Reference proteome</keyword>
<gene>
    <name evidence="2" type="primary">spoVAE</name>
    <name evidence="2" type="ORF">DS031_07310</name>
</gene>
<evidence type="ECO:0000313" key="2">
    <source>
        <dbReference type="EMBL" id="RBW70365.1"/>
    </source>
</evidence>
<dbReference type="OrthoDB" id="9797988at2"/>
<dbReference type="InterPro" id="IPR014204">
    <property type="entry name" value="Spore_V_AE"/>
</dbReference>
<reference evidence="2 3" key="1">
    <citation type="submission" date="2018-07" db="EMBL/GenBank/DDBJ databases">
        <title>Lottiidibacillus patelloidae gen. nov., sp. nov., isolated from the intestinal tract of a marine limpet and the reclassification of B. taeanensis BH030017T, B. algicola KMM 3737T and B. hwajinpoensis SW-72T as genus Lottiidibacillus.</title>
        <authorList>
            <person name="Liu R."/>
            <person name="Huang Z."/>
        </authorList>
    </citation>
    <scope>NUCLEOTIDE SEQUENCE [LARGE SCALE GENOMIC DNA]</scope>
    <source>
        <strain evidence="2 3">BH030017</strain>
    </source>
</reference>
<dbReference type="Proteomes" id="UP000253314">
    <property type="component" value="Unassembled WGS sequence"/>
</dbReference>
<protein>
    <submittedName>
        <fullName evidence="2">Stage V sporulation protein AE</fullName>
    </submittedName>
</protein>
<keyword evidence="1" id="KW-0812">Transmembrane</keyword>
<dbReference type="EMBL" id="QOCW01000005">
    <property type="protein sequence ID" value="RBW70365.1"/>
    <property type="molecule type" value="Genomic_DNA"/>
</dbReference>
<sequence>MEYIWAFLVGGFLCFIGQILMDIFKLTAIHVMSFFVVLGSVLDGFGLYEKLIDFAGAGVTVPVTSLGYALQHGVMEEAEQTGLIGLGLGTFNLTSAGISSAILFGFLAALVFKPKG</sequence>
<keyword evidence="1" id="KW-0472">Membrane</keyword>
<evidence type="ECO:0000256" key="1">
    <source>
        <dbReference type="SAM" id="Phobius"/>
    </source>
</evidence>
<dbReference type="NCBIfam" id="TIGR02839">
    <property type="entry name" value="spore_V_AE"/>
    <property type="match status" value="1"/>
</dbReference>
<dbReference type="RefSeq" id="WP_113805272.1">
    <property type="nucleotide sequence ID" value="NZ_QOCW01000005.1"/>
</dbReference>
<feature type="transmembrane region" description="Helical" evidence="1">
    <location>
        <begin position="90"/>
        <end position="112"/>
    </location>
</feature>
<dbReference type="AlphaFoldDB" id="A0A366XYZ4"/>
<dbReference type="PANTHER" id="PTHR38450">
    <property type="entry name" value="STAGE V SPORULATION PROTEIN AC-RELATED"/>
    <property type="match status" value="1"/>
</dbReference>
<keyword evidence="1" id="KW-1133">Transmembrane helix</keyword>
<accession>A0A366XYZ4</accession>